<reference evidence="1" key="1">
    <citation type="journal article" date="2022" name="bioRxiv">
        <title>Population genetic analysis of Ophidiomyces ophidiicola, the causative agent of snake fungal disease, indicates recent introductions to the USA.</title>
        <authorList>
            <person name="Ladner J.T."/>
            <person name="Palmer J.M."/>
            <person name="Ettinger C.L."/>
            <person name="Stajich J.E."/>
            <person name="Farrell T.M."/>
            <person name="Glorioso B.M."/>
            <person name="Lawson B."/>
            <person name="Price S.J."/>
            <person name="Stengle A.G."/>
            <person name="Grear D.A."/>
            <person name="Lorch J.M."/>
        </authorList>
    </citation>
    <scope>NUCLEOTIDE SEQUENCE</scope>
    <source>
        <strain evidence="1">NWHC 24266-5</strain>
    </source>
</reference>
<sequence>MVALVACGHTLGGVHGANFPLIVRPGSAPDDFTLLDGTRGFDERIASNFVNNVAGNPLTSPFARANSRDSDNKVFSIDGNATIRALADPAVFRTTCARVLQQMIDTVPRGVNLSAAPLTPYELKPVNLSLALSANDSLRFTGSLRLRTTARPLSTVSALSLRYAPRQGPAACPSCVVPARLAATDALFGESFAYYAFDAAIPANASIASFTAHLALADGQSVTFDNNAARFPVSDAVLLLPAQSCVVATTLTVVAAVRNTLTAPNVSLALTTKTPRDCCVVPALTTTTLPMTRGAAAGSLYTLYTVSLPLDAANRPIARFDVVAVSGDTTFTDGFRATADLPARCTPFGEEPLPPSYTFEGCFTDSVGARALTGGASVDAQMTIARCAASCAAFQFFGLEYATECFCGNARAPASTPVAAAECNMPCGGDRSQTCGAANRLSLYRHTAWRPATAPAVVAGTYAHRGCFNDSAATRALRGRFEFSADAMSLDRCATFCNGTRFFGAEYGSECFCGAVLEAASVRQPDADCSMLCSGNATQLCGGSNRLSLYEKLNSTMLVRRARLVVR</sequence>
<evidence type="ECO:0000313" key="1">
    <source>
        <dbReference type="EMBL" id="KAI2392264.1"/>
    </source>
</evidence>
<dbReference type="EMBL" id="JALBCA010000007">
    <property type="protein sequence ID" value="KAI2392264.1"/>
    <property type="molecule type" value="Genomic_DNA"/>
</dbReference>
<name>A0ACB8V3T7_9EURO</name>
<comment type="caution">
    <text evidence="1">The sequence shown here is derived from an EMBL/GenBank/DDBJ whole genome shotgun (WGS) entry which is preliminary data.</text>
</comment>
<protein>
    <submittedName>
        <fullName evidence="1">Uncharacterized protein</fullName>
    </submittedName>
</protein>
<gene>
    <name evidence="1" type="ORF">LOY88_000647</name>
</gene>
<proteinExistence type="predicted"/>
<organism evidence="1">
    <name type="scientific">Ophidiomyces ophidiicola</name>
    <dbReference type="NCBI Taxonomy" id="1387563"/>
    <lineage>
        <taxon>Eukaryota</taxon>
        <taxon>Fungi</taxon>
        <taxon>Dikarya</taxon>
        <taxon>Ascomycota</taxon>
        <taxon>Pezizomycotina</taxon>
        <taxon>Eurotiomycetes</taxon>
        <taxon>Eurotiomycetidae</taxon>
        <taxon>Onygenales</taxon>
        <taxon>Onygenaceae</taxon>
        <taxon>Ophidiomyces</taxon>
    </lineage>
</organism>
<accession>A0ACB8V3T7</accession>